<sequence>MESATPPLTVVRDSQGCIPLTRVISEGDSVVLLTPVVVPPRDRGPPPPGSLSQDPFEAFARALMRQSPKPQLHHVPYTAKGGVGQTHFGIITRENPRLLIFFISGPPLSNQPSQVSMAKKLRDGAGGRLLIVLACCSISELDGLDASFPTIVQTSGYSPAALEAAVGSLYKPSSNLLQNLVLAPQEWAVEDFSLHRDLEDVHGLWCQSVPKDFAGLSQSQLQKLLMRDGYTSHYVVREPESGRLVGFCATYITYADSNVDHLVGSLAIVAVRPEYRRRGIGLSLHDHALRKLHCIRGVFRLQLGTTFPRLLFGLPLASPSEGWFRRRGWELSLPHVPGRGQEVCDWLLRFADYPERFNVPSSSALSSTGPAKALAFRPCEPHEFEQVLELVDAESARNDNMGWYDQYRPLMDNPFCMRDIMVGVTGGVVSACAITYVPRSDSDVVKDLPWAGTIGDDIGGVTCICVSDGSLATTTSRDFVMVRLLDACVRSLQERGMQGMFLDAIRGGDEGFLVMGFRKWARYHDSWRPVTST</sequence>
<reference evidence="3" key="5">
    <citation type="submission" date="2018-04" db="UniProtKB">
        <authorList>
            <consortium name="EnsemblFungi"/>
        </authorList>
    </citation>
    <scope>IDENTIFICATION</scope>
    <source>
        <strain evidence="3">R3-111a-1</strain>
    </source>
</reference>
<dbReference type="PROSITE" id="PS51186">
    <property type="entry name" value="GNAT"/>
    <property type="match status" value="1"/>
</dbReference>
<reference evidence="4" key="1">
    <citation type="submission" date="2010-07" db="EMBL/GenBank/DDBJ databases">
        <title>The genome sequence of Gaeumannomyces graminis var. tritici strain R3-111a-1.</title>
        <authorList>
            <consortium name="The Broad Institute Genome Sequencing Platform"/>
            <person name="Ma L.-J."/>
            <person name="Dead R."/>
            <person name="Young S."/>
            <person name="Zeng Q."/>
            <person name="Koehrsen M."/>
            <person name="Alvarado L."/>
            <person name="Berlin A."/>
            <person name="Chapman S.B."/>
            <person name="Chen Z."/>
            <person name="Freedman E."/>
            <person name="Gellesch M."/>
            <person name="Goldberg J."/>
            <person name="Griggs A."/>
            <person name="Gujja S."/>
            <person name="Heilman E.R."/>
            <person name="Heiman D."/>
            <person name="Hepburn T."/>
            <person name="Howarth C."/>
            <person name="Jen D."/>
            <person name="Larson L."/>
            <person name="Mehta T."/>
            <person name="Neiman D."/>
            <person name="Pearson M."/>
            <person name="Roberts A."/>
            <person name="Saif S."/>
            <person name="Shea T."/>
            <person name="Shenoy N."/>
            <person name="Sisk P."/>
            <person name="Stolte C."/>
            <person name="Sykes S."/>
            <person name="Walk T."/>
            <person name="White J."/>
            <person name="Yandava C."/>
            <person name="Haas B."/>
            <person name="Nusbaum C."/>
            <person name="Birren B."/>
        </authorList>
    </citation>
    <scope>NUCLEOTIDE SEQUENCE [LARGE SCALE GENOMIC DNA]</scope>
    <source>
        <strain evidence="4">R3-111a-1</strain>
    </source>
</reference>
<dbReference type="EnsemblFungi" id="EJT74119">
    <property type="protein sequence ID" value="EJT74119"/>
    <property type="gene ID" value="GGTG_07967"/>
</dbReference>
<accession>J3P377</accession>
<evidence type="ECO:0000313" key="2">
    <source>
        <dbReference type="EMBL" id="EJT74119.1"/>
    </source>
</evidence>
<evidence type="ECO:0000313" key="4">
    <source>
        <dbReference type="Proteomes" id="UP000006039"/>
    </source>
</evidence>
<dbReference type="EMBL" id="GL385398">
    <property type="protein sequence ID" value="EJT74119.1"/>
    <property type="molecule type" value="Genomic_DNA"/>
</dbReference>
<dbReference type="InterPro" id="IPR016181">
    <property type="entry name" value="Acyl_CoA_acyltransferase"/>
</dbReference>
<protein>
    <recommendedName>
        <fullName evidence="1">N-acetyltransferase domain-containing protein</fullName>
    </recommendedName>
</protein>
<dbReference type="CDD" id="cd04301">
    <property type="entry name" value="NAT_SF"/>
    <property type="match status" value="1"/>
</dbReference>
<dbReference type="VEuPathDB" id="FungiDB:GGTG_07967"/>
<organism evidence="2">
    <name type="scientific">Gaeumannomyces tritici (strain R3-111a-1)</name>
    <name type="common">Wheat and barley take-all root rot fungus</name>
    <name type="synonym">Gaeumannomyces graminis var. tritici</name>
    <dbReference type="NCBI Taxonomy" id="644352"/>
    <lineage>
        <taxon>Eukaryota</taxon>
        <taxon>Fungi</taxon>
        <taxon>Dikarya</taxon>
        <taxon>Ascomycota</taxon>
        <taxon>Pezizomycotina</taxon>
        <taxon>Sordariomycetes</taxon>
        <taxon>Sordariomycetidae</taxon>
        <taxon>Magnaporthales</taxon>
        <taxon>Magnaporthaceae</taxon>
        <taxon>Gaeumannomyces</taxon>
    </lineage>
</organism>
<dbReference type="GeneID" id="20348425"/>
<dbReference type="Pfam" id="PF00583">
    <property type="entry name" value="Acetyltransf_1"/>
    <property type="match status" value="1"/>
</dbReference>
<reference evidence="2" key="2">
    <citation type="submission" date="2010-07" db="EMBL/GenBank/DDBJ databases">
        <authorList>
            <consortium name="The Broad Institute Genome Sequencing Platform"/>
            <consortium name="Broad Institute Genome Sequencing Center for Infectious Disease"/>
            <person name="Ma L.-J."/>
            <person name="Dead R."/>
            <person name="Young S."/>
            <person name="Zeng Q."/>
            <person name="Koehrsen M."/>
            <person name="Alvarado L."/>
            <person name="Berlin A."/>
            <person name="Chapman S.B."/>
            <person name="Chen Z."/>
            <person name="Freedman E."/>
            <person name="Gellesch M."/>
            <person name="Goldberg J."/>
            <person name="Griggs A."/>
            <person name="Gujja S."/>
            <person name="Heilman E.R."/>
            <person name="Heiman D."/>
            <person name="Hepburn T."/>
            <person name="Howarth C."/>
            <person name="Jen D."/>
            <person name="Larson L."/>
            <person name="Mehta T."/>
            <person name="Neiman D."/>
            <person name="Pearson M."/>
            <person name="Roberts A."/>
            <person name="Saif S."/>
            <person name="Shea T."/>
            <person name="Shenoy N."/>
            <person name="Sisk P."/>
            <person name="Stolte C."/>
            <person name="Sykes S."/>
            <person name="Walk T."/>
            <person name="White J."/>
            <person name="Yandava C."/>
            <person name="Haas B."/>
            <person name="Nusbaum C."/>
            <person name="Birren B."/>
        </authorList>
    </citation>
    <scope>NUCLEOTIDE SEQUENCE</scope>
    <source>
        <strain evidence="2">R3-111a-1</strain>
    </source>
</reference>
<keyword evidence="4" id="KW-1185">Reference proteome</keyword>
<dbReference type="AlphaFoldDB" id="J3P377"/>
<evidence type="ECO:0000259" key="1">
    <source>
        <dbReference type="PROSITE" id="PS51186"/>
    </source>
</evidence>
<dbReference type="SUPFAM" id="SSF55729">
    <property type="entry name" value="Acyl-CoA N-acyltransferases (Nat)"/>
    <property type="match status" value="1"/>
</dbReference>
<evidence type="ECO:0000313" key="3">
    <source>
        <dbReference type="EnsemblFungi" id="EJT74119"/>
    </source>
</evidence>
<reference evidence="2" key="3">
    <citation type="submission" date="2010-09" db="EMBL/GenBank/DDBJ databases">
        <title>Annotation of Gaeumannomyces graminis var. tritici R3-111a-1.</title>
        <authorList>
            <consortium name="The Broad Institute Genome Sequencing Platform"/>
            <person name="Ma L.-J."/>
            <person name="Dead R."/>
            <person name="Young S.K."/>
            <person name="Zeng Q."/>
            <person name="Gargeya S."/>
            <person name="Fitzgerald M."/>
            <person name="Haas B."/>
            <person name="Abouelleil A."/>
            <person name="Alvarado L."/>
            <person name="Arachchi H.M."/>
            <person name="Berlin A."/>
            <person name="Brown A."/>
            <person name="Chapman S.B."/>
            <person name="Chen Z."/>
            <person name="Dunbar C."/>
            <person name="Freedman E."/>
            <person name="Gearin G."/>
            <person name="Gellesch M."/>
            <person name="Goldberg J."/>
            <person name="Griggs A."/>
            <person name="Gujja S."/>
            <person name="Heiman D."/>
            <person name="Howarth C."/>
            <person name="Larson L."/>
            <person name="Lui A."/>
            <person name="MacDonald P.J.P."/>
            <person name="Mehta T."/>
            <person name="Montmayeur A."/>
            <person name="Murphy C."/>
            <person name="Neiman D."/>
            <person name="Pearson M."/>
            <person name="Priest M."/>
            <person name="Roberts A."/>
            <person name="Saif S."/>
            <person name="Shea T."/>
            <person name="Shenoy N."/>
            <person name="Sisk P."/>
            <person name="Stolte C."/>
            <person name="Sykes S."/>
            <person name="Yandava C."/>
            <person name="Wortman J."/>
            <person name="Nusbaum C."/>
            <person name="Birren B."/>
        </authorList>
    </citation>
    <scope>NUCLEOTIDE SEQUENCE</scope>
    <source>
        <strain evidence="2">R3-111a-1</strain>
    </source>
</reference>
<dbReference type="eggNOG" id="ENOG502QTNX">
    <property type="taxonomic scope" value="Eukaryota"/>
</dbReference>
<feature type="domain" description="N-acetyltransferase" evidence="1">
    <location>
        <begin position="193"/>
        <end position="360"/>
    </location>
</feature>
<dbReference type="Gene3D" id="3.40.630.30">
    <property type="match status" value="1"/>
</dbReference>
<dbReference type="HOGENOM" id="CLU_023475_0_0_1"/>
<name>J3P377_GAET3</name>
<proteinExistence type="predicted"/>
<dbReference type="RefSeq" id="XP_009224063.1">
    <property type="nucleotide sequence ID" value="XM_009225799.1"/>
</dbReference>
<dbReference type="GO" id="GO:0016747">
    <property type="term" value="F:acyltransferase activity, transferring groups other than amino-acyl groups"/>
    <property type="evidence" value="ECO:0007669"/>
    <property type="project" value="InterPro"/>
</dbReference>
<gene>
    <name evidence="3" type="primary">20348425</name>
    <name evidence="2" type="ORF">GGTG_07967</name>
</gene>
<dbReference type="InterPro" id="IPR000182">
    <property type="entry name" value="GNAT_dom"/>
</dbReference>
<dbReference type="Proteomes" id="UP000006039">
    <property type="component" value="Unassembled WGS sequence"/>
</dbReference>
<reference evidence="3" key="4">
    <citation type="journal article" date="2015" name="G3 (Bethesda)">
        <title>Genome sequences of three phytopathogenic species of the Magnaporthaceae family of fungi.</title>
        <authorList>
            <person name="Okagaki L.H."/>
            <person name="Nunes C.C."/>
            <person name="Sailsbery J."/>
            <person name="Clay B."/>
            <person name="Brown D."/>
            <person name="John T."/>
            <person name="Oh Y."/>
            <person name="Young N."/>
            <person name="Fitzgerald M."/>
            <person name="Haas B.J."/>
            <person name="Zeng Q."/>
            <person name="Young S."/>
            <person name="Adiconis X."/>
            <person name="Fan L."/>
            <person name="Levin J.Z."/>
            <person name="Mitchell T.K."/>
            <person name="Okubara P.A."/>
            <person name="Farman M.L."/>
            <person name="Kohn L.M."/>
            <person name="Birren B."/>
            <person name="Ma L.-J."/>
            <person name="Dean R.A."/>
        </authorList>
    </citation>
    <scope>NUCLEOTIDE SEQUENCE</scope>
    <source>
        <strain evidence="3">R3-111a-1</strain>
    </source>
</reference>
<dbReference type="OrthoDB" id="47059at2759"/>